<dbReference type="PROSITE" id="PS00108">
    <property type="entry name" value="PROTEIN_KINASE_ST"/>
    <property type="match status" value="1"/>
</dbReference>
<feature type="compositionally biased region" description="Low complexity" evidence="11">
    <location>
        <begin position="603"/>
        <end position="623"/>
    </location>
</feature>
<dbReference type="Pfam" id="PF22956">
    <property type="entry name" value="VPS15-like_hel"/>
    <property type="match status" value="2"/>
</dbReference>
<evidence type="ECO:0000256" key="5">
    <source>
        <dbReference type="ARBA" id="ARBA00022737"/>
    </source>
</evidence>
<dbReference type="InterPro" id="IPR011009">
    <property type="entry name" value="Kinase-like_dom_sf"/>
</dbReference>
<dbReference type="InterPro" id="IPR008271">
    <property type="entry name" value="Ser/Thr_kinase_AS"/>
</dbReference>
<feature type="compositionally biased region" description="Low complexity" evidence="11">
    <location>
        <begin position="1117"/>
        <end position="1138"/>
    </location>
</feature>
<keyword evidence="6" id="KW-0547">Nucleotide-binding</keyword>
<feature type="region of interest" description="Disordered" evidence="11">
    <location>
        <begin position="1582"/>
        <end position="1601"/>
    </location>
</feature>
<evidence type="ECO:0000256" key="8">
    <source>
        <dbReference type="ARBA" id="ARBA00022840"/>
    </source>
</evidence>
<dbReference type="InterPro" id="IPR000719">
    <property type="entry name" value="Prot_kinase_dom"/>
</dbReference>
<evidence type="ECO:0000256" key="10">
    <source>
        <dbReference type="PROSITE-ProRule" id="PRU00221"/>
    </source>
</evidence>
<evidence type="ECO:0000256" key="7">
    <source>
        <dbReference type="ARBA" id="ARBA00022777"/>
    </source>
</evidence>
<feature type="compositionally biased region" description="Basic and acidic residues" evidence="11">
    <location>
        <begin position="480"/>
        <end position="490"/>
    </location>
</feature>
<evidence type="ECO:0000256" key="2">
    <source>
        <dbReference type="ARBA" id="ARBA00022527"/>
    </source>
</evidence>
<dbReference type="Pfam" id="PF00069">
    <property type="entry name" value="Pkinase"/>
    <property type="match status" value="1"/>
</dbReference>
<feature type="compositionally biased region" description="Pro residues" evidence="11">
    <location>
        <begin position="260"/>
        <end position="274"/>
    </location>
</feature>
<feature type="region of interest" description="Disordered" evidence="11">
    <location>
        <begin position="545"/>
        <end position="574"/>
    </location>
</feature>
<feature type="repeat" description="HEAT" evidence="9">
    <location>
        <begin position="647"/>
        <end position="679"/>
    </location>
</feature>
<dbReference type="InterPro" id="IPR015943">
    <property type="entry name" value="WD40/YVTN_repeat-like_dom_sf"/>
</dbReference>
<feature type="region of interest" description="Disordered" evidence="11">
    <location>
        <begin position="1786"/>
        <end position="1818"/>
    </location>
</feature>
<dbReference type="PROSITE" id="PS50011">
    <property type="entry name" value="PROTEIN_KINASE_DOM"/>
    <property type="match status" value="1"/>
</dbReference>
<comment type="caution">
    <text evidence="13">The sequence shown here is derived from an EMBL/GenBank/DDBJ whole genome shotgun (WGS) entry which is preliminary data.</text>
</comment>
<dbReference type="InterPro" id="IPR036322">
    <property type="entry name" value="WD40_repeat_dom_sf"/>
</dbReference>
<keyword evidence="7" id="KW-0418">Kinase</keyword>
<name>A0ABQ8UV66_9EUKA</name>
<dbReference type="EC" id="2.7.11.1" evidence="1"/>
<dbReference type="SMART" id="SM00320">
    <property type="entry name" value="WD40"/>
    <property type="match status" value="5"/>
</dbReference>
<dbReference type="InterPro" id="IPR021133">
    <property type="entry name" value="HEAT_type_2"/>
</dbReference>
<keyword evidence="4" id="KW-0808">Transferase</keyword>
<feature type="region of interest" description="Disordered" evidence="11">
    <location>
        <begin position="588"/>
        <end position="624"/>
    </location>
</feature>
<evidence type="ECO:0000313" key="13">
    <source>
        <dbReference type="EMBL" id="KAJ4461450.1"/>
    </source>
</evidence>
<feature type="compositionally biased region" description="Polar residues" evidence="11">
    <location>
        <begin position="976"/>
        <end position="988"/>
    </location>
</feature>
<dbReference type="Proteomes" id="UP001141327">
    <property type="component" value="Unassembled WGS sequence"/>
</dbReference>
<dbReference type="PANTHER" id="PTHR17583">
    <property type="entry name" value="PHOSPHOINOSITIDE 3-KINASE REGULATORY SUBUNIT 4"/>
    <property type="match status" value="1"/>
</dbReference>
<feature type="region of interest" description="Disordered" evidence="11">
    <location>
        <begin position="350"/>
        <end position="377"/>
    </location>
</feature>
<dbReference type="PROSITE" id="PS50294">
    <property type="entry name" value="WD_REPEATS_REGION"/>
    <property type="match status" value="2"/>
</dbReference>
<dbReference type="PROSITE" id="PS50077">
    <property type="entry name" value="HEAT_REPEAT"/>
    <property type="match status" value="1"/>
</dbReference>
<feature type="repeat" description="WD" evidence="10">
    <location>
        <begin position="1710"/>
        <end position="1737"/>
    </location>
</feature>
<keyword evidence="5" id="KW-0677">Repeat</keyword>
<evidence type="ECO:0000256" key="3">
    <source>
        <dbReference type="ARBA" id="ARBA00022574"/>
    </source>
</evidence>
<dbReference type="Gene3D" id="2.130.10.10">
    <property type="entry name" value="YVTN repeat-like/Quinoprotein amine dehydrogenase"/>
    <property type="match status" value="2"/>
</dbReference>
<feature type="region of interest" description="Disordered" evidence="11">
    <location>
        <begin position="1220"/>
        <end position="1249"/>
    </location>
</feature>
<evidence type="ECO:0000259" key="12">
    <source>
        <dbReference type="PROSITE" id="PS50011"/>
    </source>
</evidence>
<dbReference type="SUPFAM" id="SSF50978">
    <property type="entry name" value="WD40 repeat-like"/>
    <property type="match status" value="1"/>
</dbReference>
<feature type="region of interest" description="Disordered" evidence="11">
    <location>
        <begin position="1105"/>
        <end position="1144"/>
    </location>
</feature>
<dbReference type="EMBL" id="JAPMOS010000007">
    <property type="protein sequence ID" value="KAJ4461450.1"/>
    <property type="molecule type" value="Genomic_DNA"/>
</dbReference>
<feature type="compositionally biased region" description="Low complexity" evidence="11">
    <location>
        <begin position="275"/>
        <end position="292"/>
    </location>
</feature>
<proteinExistence type="predicted"/>
<keyword evidence="3 10" id="KW-0853">WD repeat</keyword>
<evidence type="ECO:0000313" key="14">
    <source>
        <dbReference type="Proteomes" id="UP001141327"/>
    </source>
</evidence>
<protein>
    <recommendedName>
        <fullName evidence="1">non-specific serine/threonine protein kinase</fullName>
        <ecNumber evidence="1">2.7.11.1</ecNumber>
    </recommendedName>
</protein>
<keyword evidence="2" id="KW-0723">Serine/threonine-protein kinase</keyword>
<evidence type="ECO:0000256" key="9">
    <source>
        <dbReference type="PROSITE-ProRule" id="PRU00103"/>
    </source>
</evidence>
<evidence type="ECO:0000256" key="11">
    <source>
        <dbReference type="SAM" id="MobiDB-lite"/>
    </source>
</evidence>
<feature type="region of interest" description="Disordered" evidence="11">
    <location>
        <begin position="480"/>
        <end position="533"/>
    </location>
</feature>
<dbReference type="SUPFAM" id="SSF48371">
    <property type="entry name" value="ARM repeat"/>
    <property type="match status" value="1"/>
</dbReference>
<evidence type="ECO:0000256" key="1">
    <source>
        <dbReference type="ARBA" id="ARBA00012513"/>
    </source>
</evidence>
<sequence>MGNQALTVSVAKRKGKSKEHPLPLYRSQIIEKRENLGGCLFLNSYRCTIEQEGDVVVKQYVKPPESKNSAIMFKDYEQHLTQVRTIFRNVPHPNLVIYSDFWEAPDAAYLFRQYFKSNLLDRLSTPPHLSPIEKRWIAYQLLQALVQCHSAGVCHGDIKLSNIVLTSWDWALLTDFAFYKPATFADREASSVFRAFFSSSRRDSHLNKGCLLAPERFVDTTPLPAPAGPAAASQAPPTPASTPGVFSPPPSASPAGPALPAGPPQPTGTPPPAEAAPTEQLPSGAGTPASPAVAPAALQGAAVAPGGGWDEGGVLTPAMDIFSMGCVIAQLFLEHPLFDFSALLAYSRGPHHPPSPRHRPTPPTRRPLVTTTPPQLPSGFCRGRAGRPVSRLHSLPPDVAKLVAGMIALNPAQRPTAQQAIDQGRMGTLFPYAFARVLHLPGHGLYCDPDARVAMVAHPHNFAAILADLETTARYEADHRAGRGPDEADSPRAAPPARPPLPTPRQPPGRPARAAAPREDQAPRRPPAPASDGYAEALAQCDFRPPQLVAPPVPPAAALRQTSASARRADGGLSPTTISAQARALLEGAGGPGHRVTPPPWAASPSGTRSSTATRPSSSRRSPQYAGLDVLQAFAEFIPDHDRINRITPLVVNLLADPTPSIRMKAIETLCQLLASIRQFSRSYRYLYHDYILPQEECVKITWALHFSHLARSAYRFLNMASEKAATEQEETHETEGFTFDGELAELADQLYEIMKKFFDSNESDLVKRALIQARRYPPTPRPPAKALSPPHSHPSTMPRSPPPTLIPDVNALTHLHASPVRDPDELSFLTELFGVDRVHRLLLCLIQCPDWQLRAAAPLAIVSASAGQSVRSFIEMLFHLSRDTEEFVIERALRALLALMERLQRRDVVRVVSAVAPILLHPNAWCRHEGVVVVAQAARQLGPVDAYCFLRPILLPFLRPATTPPAPQPHRPCSHSPTAPQPCSHSPTAHSPHGCLPVCLAIGPPPRPPLHSGSPSTRPYMLDQPEHLLHVLLPRSATRAGFEAALKHLLLADHVATLSVAERDRDKLAAMEPYLRELVTQQRHILSNPSAALLSSSSGGAPLLAMPGGGPGGSLAGPMATSSPGGALAPGASPSAGQVQMGLGPAPAPTMAQPAWMPATASSFEQQAYRYYQLVRTPNATTSSPKPLPFPPTPPRLLPFQPGLTIRAFGADFGIAGTSPCPNSAITGDPKTRQTATPRERPRGHRPRPVWGAWRPLARWLVGKHPRQPRTPLTASLRPHLGGWVNPLPFHRWRSRGVLVSHMQEHSQGVNCLAVSQAASLFASCSDDMTVRLWDTRRIMTDEGAAMRSVLTYSSQSGRLTAVTFSADAPSVMAIGSDAGTIHVLDIEAQGELAGLVPEPELYRVEDHPLKLLRTGAEGGPSPAPTKRPANPIQAIESCRLPSQHQALYIAAAAHTGLHVYDPRMEAAWQVGCEPAHGRLTALCVEPSSMWAVTGTDQGVLTLYDLRFQARSPSPHPPLSPSPSSAQPHIPVKVWRLPEATHIHALHQYTPQLHRPYVCVATGLNSLTIFDLSASSGSTAPVVASPPAAGGPSASSGLPTASSTTFTASTLVRVYNAYVEPHVRLQYQERLARMHQACADLHARVLGAGAGATAALGRPGIRPRGQRMYGAVPDPLTLLERSAATLDTECAGGAGGAQEHSVRALWGVPGEAMLLSGGTDRVIRFWDTQDPRNSYRLADPTLGSGGAVAGGPQFQCRATYNDSGVTVVDEEIPFARGSPADYASNPSAVPPLATALGQPVGLSPASGPPTPTGAAGSPEWGGVAPVLLGAGAPESDPLDLSAAYGSLGWGARAPAGGTAPGWRMHGDCITALAGITHPKALLVSASRDGAINIWK</sequence>
<accession>A0ABQ8UV66</accession>
<feature type="region of interest" description="Disordered" evidence="11">
    <location>
        <begin position="965"/>
        <end position="988"/>
    </location>
</feature>
<dbReference type="InterPro" id="IPR016024">
    <property type="entry name" value="ARM-type_fold"/>
</dbReference>
<feature type="domain" description="Protein kinase" evidence="12">
    <location>
        <begin position="30"/>
        <end position="433"/>
    </location>
</feature>
<feature type="region of interest" description="Disordered" evidence="11">
    <location>
        <begin position="222"/>
        <end position="292"/>
    </location>
</feature>
<evidence type="ECO:0000256" key="6">
    <source>
        <dbReference type="ARBA" id="ARBA00022741"/>
    </source>
</evidence>
<keyword evidence="8" id="KW-0067">ATP-binding</keyword>
<evidence type="ECO:0000256" key="4">
    <source>
        <dbReference type="ARBA" id="ARBA00022679"/>
    </source>
</evidence>
<feature type="repeat" description="WD" evidence="10">
    <location>
        <begin position="1304"/>
        <end position="1338"/>
    </location>
</feature>
<dbReference type="InterPro" id="IPR045162">
    <property type="entry name" value="Vps15-like"/>
</dbReference>
<feature type="region of interest" description="Disordered" evidence="11">
    <location>
        <begin position="777"/>
        <end position="806"/>
    </location>
</feature>
<dbReference type="SMART" id="SM00220">
    <property type="entry name" value="S_TKc"/>
    <property type="match status" value="1"/>
</dbReference>
<feature type="repeat" description="WD" evidence="10">
    <location>
        <begin position="1882"/>
        <end position="1896"/>
    </location>
</feature>
<dbReference type="InterPro" id="IPR011989">
    <property type="entry name" value="ARM-like"/>
</dbReference>
<dbReference type="Gene3D" id="1.10.510.10">
    <property type="entry name" value="Transferase(Phosphotransferase) domain 1"/>
    <property type="match status" value="2"/>
</dbReference>
<feature type="compositionally biased region" description="Pro residues" evidence="11">
    <location>
        <begin position="493"/>
        <end position="510"/>
    </location>
</feature>
<dbReference type="InterPro" id="IPR001680">
    <property type="entry name" value="WD40_rpt"/>
</dbReference>
<reference evidence="13" key="1">
    <citation type="journal article" date="2022" name="bioRxiv">
        <title>Genomics of Preaxostyla Flagellates Illuminates Evolutionary Transitions and the Path Towards Mitochondrial Loss.</title>
        <authorList>
            <person name="Novak L.V.F."/>
            <person name="Treitli S.C."/>
            <person name="Pyrih J."/>
            <person name="Halakuc P."/>
            <person name="Pipaliya S.V."/>
            <person name="Vacek V."/>
            <person name="Brzon O."/>
            <person name="Soukal P."/>
            <person name="Eme L."/>
            <person name="Dacks J.B."/>
            <person name="Karnkowska A."/>
            <person name="Elias M."/>
            <person name="Hampl V."/>
        </authorList>
    </citation>
    <scope>NUCLEOTIDE SEQUENCE</scope>
    <source>
        <strain evidence="13">RCP-MX</strain>
    </source>
</reference>
<gene>
    <name evidence="13" type="ORF">PAPYR_2019</name>
</gene>
<dbReference type="InterPro" id="IPR055231">
    <property type="entry name" value="2AA_helical"/>
</dbReference>
<keyword evidence="14" id="KW-1185">Reference proteome</keyword>
<dbReference type="PANTHER" id="PTHR17583:SF0">
    <property type="entry name" value="PHOSPHOINOSITIDE 3-KINASE REGULATORY SUBUNIT 4"/>
    <property type="match status" value="1"/>
</dbReference>
<feature type="compositionally biased region" description="Pro residues" evidence="11">
    <location>
        <begin position="236"/>
        <end position="252"/>
    </location>
</feature>
<dbReference type="PROSITE" id="PS50082">
    <property type="entry name" value="WD_REPEATS_2"/>
    <property type="match status" value="3"/>
</dbReference>
<organism evidence="13 14">
    <name type="scientific">Paratrimastix pyriformis</name>
    <dbReference type="NCBI Taxonomy" id="342808"/>
    <lineage>
        <taxon>Eukaryota</taxon>
        <taxon>Metamonada</taxon>
        <taxon>Preaxostyla</taxon>
        <taxon>Paratrimastigidae</taxon>
        <taxon>Paratrimastix</taxon>
    </lineage>
</organism>
<dbReference type="Pfam" id="PF00400">
    <property type="entry name" value="WD40"/>
    <property type="match status" value="1"/>
</dbReference>
<dbReference type="Gene3D" id="1.25.10.10">
    <property type="entry name" value="Leucine-rich Repeat Variant"/>
    <property type="match status" value="2"/>
</dbReference>
<feature type="compositionally biased region" description="Basic residues" evidence="11">
    <location>
        <begin position="350"/>
        <end position="360"/>
    </location>
</feature>
<dbReference type="SUPFAM" id="SSF56112">
    <property type="entry name" value="Protein kinase-like (PK-like)"/>
    <property type="match status" value="1"/>
</dbReference>